<feature type="non-terminal residue" evidence="2">
    <location>
        <position position="1"/>
    </location>
</feature>
<organism evidence="2">
    <name type="scientific">Cuerna arida</name>
    <dbReference type="NCBI Taxonomy" id="1464854"/>
    <lineage>
        <taxon>Eukaryota</taxon>
        <taxon>Metazoa</taxon>
        <taxon>Ecdysozoa</taxon>
        <taxon>Arthropoda</taxon>
        <taxon>Hexapoda</taxon>
        <taxon>Insecta</taxon>
        <taxon>Pterygota</taxon>
        <taxon>Neoptera</taxon>
        <taxon>Paraneoptera</taxon>
        <taxon>Hemiptera</taxon>
        <taxon>Auchenorrhyncha</taxon>
        <taxon>Membracoidea</taxon>
        <taxon>Cicadellidae</taxon>
        <taxon>Cicadellinae</taxon>
        <taxon>Proconiini</taxon>
        <taxon>Cuerna</taxon>
    </lineage>
</organism>
<sequence length="227" mass="25090">STSLMSCFTFKYSMLHTSWLICLLTALLVDFTEASGCLNLNGLPNVDANKLFCDQPVFINFLPDTEENRLIDNACFTAFPLPDDPHTAMSYLSRVYCDGSTDVMTLVVADVESGKVRAANPLSTLLYTFFGYAGCDTRLVYQCNEYTPAGNVPPTVFGVSTQCRPLGLSCLSKVEEIIQENGIQDVSYYVLPMKLPNRCVTQRQCFIPNSINQFHKALGLPGPIHSL</sequence>
<proteinExistence type="predicted"/>
<feature type="chain" id="PRO_5008582967" evidence="1">
    <location>
        <begin position="35"/>
        <end position="227"/>
    </location>
</feature>
<keyword evidence="1" id="KW-0732">Signal</keyword>
<accession>A0A1B6FNS5</accession>
<evidence type="ECO:0000313" key="2">
    <source>
        <dbReference type="EMBL" id="JAS51866.1"/>
    </source>
</evidence>
<feature type="signal peptide" evidence="1">
    <location>
        <begin position="1"/>
        <end position="34"/>
    </location>
</feature>
<protein>
    <submittedName>
        <fullName evidence="2">Uncharacterized protein</fullName>
    </submittedName>
</protein>
<reference evidence="2" key="1">
    <citation type="submission" date="2015-11" db="EMBL/GenBank/DDBJ databases">
        <title>De novo transcriptome assembly of four potential Pierce s Disease insect vectors from Arizona vineyards.</title>
        <authorList>
            <person name="Tassone E.E."/>
        </authorList>
    </citation>
    <scope>NUCLEOTIDE SEQUENCE</scope>
</reference>
<dbReference type="AlphaFoldDB" id="A0A1B6FNS5"/>
<dbReference type="EMBL" id="GECZ01017903">
    <property type="protein sequence ID" value="JAS51866.1"/>
    <property type="molecule type" value="Transcribed_RNA"/>
</dbReference>
<name>A0A1B6FNS5_9HEMI</name>
<gene>
    <name evidence="2" type="ORF">g.10603</name>
</gene>
<evidence type="ECO:0000256" key="1">
    <source>
        <dbReference type="SAM" id="SignalP"/>
    </source>
</evidence>